<dbReference type="RefSeq" id="WP_210000559.1">
    <property type="nucleotide sequence ID" value="NZ_BAAAJY010000001.1"/>
</dbReference>
<gene>
    <name evidence="2" type="ORF">JOF47_003433</name>
</gene>
<dbReference type="SUPFAM" id="SSF51905">
    <property type="entry name" value="FAD/NAD(P)-binding domain"/>
    <property type="match status" value="1"/>
</dbReference>
<evidence type="ECO:0000313" key="3">
    <source>
        <dbReference type="Proteomes" id="UP001296993"/>
    </source>
</evidence>
<reference evidence="2 3" key="1">
    <citation type="submission" date="2021-03" db="EMBL/GenBank/DDBJ databases">
        <title>Sequencing the genomes of 1000 actinobacteria strains.</title>
        <authorList>
            <person name="Klenk H.-P."/>
        </authorList>
    </citation>
    <scope>NUCLEOTIDE SEQUENCE [LARGE SCALE GENOMIC DNA]</scope>
    <source>
        <strain evidence="2 3">DSM 15797</strain>
    </source>
</reference>
<accession>A0ABS4XHH3</accession>
<sequence length="641" mass="69481">MTEAGAATIRIAIVGAGPRGISVLERLSANSALAQGVSTNVTLFDPFEPGGGRVWASAQPQHLLMNTLCADATHFTDRSVQCEGPIVEGPNLYEWSRMVANGTIETVETGILAESSRMEPHRHPSRKILGHYLEWCYDKDLERLPENFTVAFEQREVTGLRRVGARTIVETESETYEFDVVVIATGHTDSLPNKQEAANLDFAADHGLYYGLPSNPISQDLSSIQPGSVIAVRGLGMNFFDYVSLLTEGRGGRFVEEADGSLTYLPSGQEPILLAGSRRGVPYRAKGLFGQMTPQFAARYLTPAIVENLASQERQLNFLEDLWPLAVKDAAYTYYRVLSEQHPEYFAGTFGDIVDGLDSFNWESAGMEAVLASAVPNQQHRIDFGAMDKPLAGKTFSTYDSFLDWWKTDLAEDYEEAVNGFHSATKCAAVAIGAARGAIRRLARYGGFTGDSYAKDVQGWIRGFAGSVASGPPARRINELKALVEAEIVCPLGPDMVVERSDGCFKAFSPAIPGIVHECVGLLEAHLPGNHAARSSSSLLRQIVEDGTGRLFQIPNPGQEPFISGALEVGHEPYALIAADGTSQEGIYVVGVPLESIHWGTQLGPLAHTNSRFLRDNDAVARAAINFGRTNIAALESAQRA</sequence>
<protein>
    <recommendedName>
        <fullName evidence="1">FAD-dependent urate hydroxylase HpyO/Asp monooxygenase CreE-like FAD/NAD(P)-binding domain-containing protein</fullName>
    </recommendedName>
</protein>
<dbReference type="InterPro" id="IPR036188">
    <property type="entry name" value="FAD/NAD-bd_sf"/>
</dbReference>
<feature type="domain" description="FAD-dependent urate hydroxylase HpyO/Asp monooxygenase CreE-like FAD/NAD(P)-binding" evidence="1">
    <location>
        <begin position="12"/>
        <end position="187"/>
    </location>
</feature>
<dbReference type="Pfam" id="PF13454">
    <property type="entry name" value="NAD_binding_9"/>
    <property type="match status" value="1"/>
</dbReference>
<dbReference type="InterPro" id="IPR038732">
    <property type="entry name" value="HpyO/CreE_NAD-binding"/>
</dbReference>
<organism evidence="2 3">
    <name type="scientific">Paeniglutamicibacter kerguelensis</name>
    <dbReference type="NCBI Taxonomy" id="254788"/>
    <lineage>
        <taxon>Bacteria</taxon>
        <taxon>Bacillati</taxon>
        <taxon>Actinomycetota</taxon>
        <taxon>Actinomycetes</taxon>
        <taxon>Micrococcales</taxon>
        <taxon>Micrococcaceae</taxon>
        <taxon>Paeniglutamicibacter</taxon>
    </lineage>
</organism>
<dbReference type="PANTHER" id="PTHR40254">
    <property type="entry name" value="BLR0577 PROTEIN"/>
    <property type="match status" value="1"/>
</dbReference>
<dbReference type="EMBL" id="JAGIOF010000001">
    <property type="protein sequence ID" value="MBP2387922.1"/>
    <property type="molecule type" value="Genomic_DNA"/>
</dbReference>
<dbReference type="Gene3D" id="3.50.50.60">
    <property type="entry name" value="FAD/NAD(P)-binding domain"/>
    <property type="match status" value="1"/>
</dbReference>
<keyword evidence="3" id="KW-1185">Reference proteome</keyword>
<evidence type="ECO:0000259" key="1">
    <source>
        <dbReference type="Pfam" id="PF13454"/>
    </source>
</evidence>
<dbReference type="InterPro" id="IPR052189">
    <property type="entry name" value="L-asp_N-monooxygenase_NS-form"/>
</dbReference>
<evidence type="ECO:0000313" key="2">
    <source>
        <dbReference type="EMBL" id="MBP2387922.1"/>
    </source>
</evidence>
<proteinExistence type="predicted"/>
<name>A0ABS4XHH3_9MICC</name>
<dbReference type="PANTHER" id="PTHR40254:SF1">
    <property type="entry name" value="BLR0577 PROTEIN"/>
    <property type="match status" value="1"/>
</dbReference>
<comment type="caution">
    <text evidence="2">The sequence shown here is derived from an EMBL/GenBank/DDBJ whole genome shotgun (WGS) entry which is preliminary data.</text>
</comment>
<dbReference type="Proteomes" id="UP001296993">
    <property type="component" value="Unassembled WGS sequence"/>
</dbReference>